<evidence type="ECO:0000259" key="1">
    <source>
        <dbReference type="Pfam" id="PF08719"/>
    </source>
</evidence>
<dbReference type="CDD" id="cd15457">
    <property type="entry name" value="NADAR"/>
    <property type="match status" value="1"/>
</dbReference>
<dbReference type="AlphaFoldDB" id="A0A167PFT8"/>
<protein>
    <recommendedName>
        <fullName evidence="1">NADAR domain-containing protein</fullName>
    </recommendedName>
</protein>
<dbReference type="EMBL" id="KV417274">
    <property type="protein sequence ID" value="KZO98748.1"/>
    <property type="molecule type" value="Genomic_DNA"/>
</dbReference>
<dbReference type="Proteomes" id="UP000076738">
    <property type="component" value="Unassembled WGS sequence"/>
</dbReference>
<keyword evidence="3" id="KW-1185">Reference proteome</keyword>
<name>A0A167PFT8_CALVF</name>
<feature type="domain" description="NADAR" evidence="1">
    <location>
        <begin position="24"/>
        <end position="183"/>
    </location>
</feature>
<organism evidence="2 3">
    <name type="scientific">Calocera viscosa (strain TUFC12733)</name>
    <dbReference type="NCBI Taxonomy" id="1330018"/>
    <lineage>
        <taxon>Eukaryota</taxon>
        <taxon>Fungi</taxon>
        <taxon>Dikarya</taxon>
        <taxon>Basidiomycota</taxon>
        <taxon>Agaricomycotina</taxon>
        <taxon>Dacrymycetes</taxon>
        <taxon>Dacrymycetales</taxon>
        <taxon>Dacrymycetaceae</taxon>
        <taxon>Calocera</taxon>
    </lineage>
</organism>
<dbReference type="SUPFAM" id="SSF143990">
    <property type="entry name" value="YbiA-like"/>
    <property type="match status" value="1"/>
</dbReference>
<reference evidence="2 3" key="1">
    <citation type="journal article" date="2016" name="Mol. Biol. Evol.">
        <title>Comparative Genomics of Early-Diverging Mushroom-Forming Fungi Provides Insights into the Origins of Lignocellulose Decay Capabilities.</title>
        <authorList>
            <person name="Nagy L.G."/>
            <person name="Riley R."/>
            <person name="Tritt A."/>
            <person name="Adam C."/>
            <person name="Daum C."/>
            <person name="Floudas D."/>
            <person name="Sun H."/>
            <person name="Yadav J.S."/>
            <person name="Pangilinan J."/>
            <person name="Larsson K.H."/>
            <person name="Matsuura K."/>
            <person name="Barry K."/>
            <person name="Labutti K."/>
            <person name="Kuo R."/>
            <person name="Ohm R.A."/>
            <person name="Bhattacharya S.S."/>
            <person name="Shirouzu T."/>
            <person name="Yoshinaga Y."/>
            <person name="Martin F.M."/>
            <person name="Grigoriev I.V."/>
            <person name="Hibbett D.S."/>
        </authorList>
    </citation>
    <scope>NUCLEOTIDE SEQUENCE [LARGE SCALE GENOMIC DNA]</scope>
    <source>
        <strain evidence="2 3">TUFC12733</strain>
    </source>
</reference>
<gene>
    <name evidence="2" type="ORF">CALVIDRAFT_561695</name>
</gene>
<sequence length="219" mass="25117">MAAPQYPPVYIVESPYDLYSRWNSLSPLACREFQVGSRRSRWYSSVEHAFQVRKVSREPVRAAAFANGQQFGQNGHPNLAETIYRADSPEEARRIARLNEHLVPASFYQSTTENRDAPSVRLMHMILRALCEEHWSVMDTLYRTGNGHITLLSDDGYWGKRPSPEGDGDRNMYGKVLMELRDRSREKWEAEQRRPAEAAAAWTRLVENDPDWVISGSSG</sequence>
<evidence type="ECO:0000313" key="2">
    <source>
        <dbReference type="EMBL" id="KZO98748.1"/>
    </source>
</evidence>
<dbReference type="InterPro" id="IPR012816">
    <property type="entry name" value="NADAR"/>
</dbReference>
<dbReference type="Gene3D" id="1.10.357.40">
    <property type="entry name" value="YbiA-like"/>
    <property type="match status" value="1"/>
</dbReference>
<dbReference type="Pfam" id="PF08719">
    <property type="entry name" value="NADAR"/>
    <property type="match status" value="1"/>
</dbReference>
<proteinExistence type="predicted"/>
<dbReference type="InterPro" id="IPR037238">
    <property type="entry name" value="YbiA-like_sf"/>
</dbReference>
<accession>A0A167PFT8</accession>
<evidence type="ECO:0000313" key="3">
    <source>
        <dbReference type="Proteomes" id="UP000076738"/>
    </source>
</evidence>